<sequence>MSVMYEIVYELSVMYLFLYENVSYAQSICLMGNILDVFDSPLLECGPVALKVFPKENNDHLSIILEL</sequence>
<name>A0AAV4RY92_CAEEX</name>
<dbReference type="EMBL" id="BPLR01008490">
    <property type="protein sequence ID" value="GIY25092.1"/>
    <property type="molecule type" value="Genomic_DNA"/>
</dbReference>
<comment type="caution">
    <text evidence="1">The sequence shown here is derived from an EMBL/GenBank/DDBJ whole genome shotgun (WGS) entry which is preliminary data.</text>
</comment>
<protein>
    <submittedName>
        <fullName evidence="1">Uncharacterized protein</fullName>
    </submittedName>
</protein>
<evidence type="ECO:0000313" key="1">
    <source>
        <dbReference type="EMBL" id="GIY25092.1"/>
    </source>
</evidence>
<organism evidence="1 2">
    <name type="scientific">Caerostris extrusa</name>
    <name type="common">Bark spider</name>
    <name type="synonym">Caerostris bankana</name>
    <dbReference type="NCBI Taxonomy" id="172846"/>
    <lineage>
        <taxon>Eukaryota</taxon>
        <taxon>Metazoa</taxon>
        <taxon>Ecdysozoa</taxon>
        <taxon>Arthropoda</taxon>
        <taxon>Chelicerata</taxon>
        <taxon>Arachnida</taxon>
        <taxon>Araneae</taxon>
        <taxon>Araneomorphae</taxon>
        <taxon>Entelegynae</taxon>
        <taxon>Araneoidea</taxon>
        <taxon>Araneidae</taxon>
        <taxon>Caerostris</taxon>
    </lineage>
</organism>
<accession>A0AAV4RY92</accession>
<reference evidence="1 2" key="1">
    <citation type="submission" date="2021-06" db="EMBL/GenBank/DDBJ databases">
        <title>Caerostris extrusa draft genome.</title>
        <authorList>
            <person name="Kono N."/>
            <person name="Arakawa K."/>
        </authorList>
    </citation>
    <scope>NUCLEOTIDE SEQUENCE [LARGE SCALE GENOMIC DNA]</scope>
</reference>
<gene>
    <name evidence="1" type="ORF">CEXT_245771</name>
</gene>
<dbReference type="Proteomes" id="UP001054945">
    <property type="component" value="Unassembled WGS sequence"/>
</dbReference>
<keyword evidence="2" id="KW-1185">Reference proteome</keyword>
<dbReference type="AlphaFoldDB" id="A0AAV4RY92"/>
<feature type="non-terminal residue" evidence="1">
    <location>
        <position position="67"/>
    </location>
</feature>
<proteinExistence type="predicted"/>
<evidence type="ECO:0000313" key="2">
    <source>
        <dbReference type="Proteomes" id="UP001054945"/>
    </source>
</evidence>